<dbReference type="Pfam" id="PF12697">
    <property type="entry name" value="Abhydrolase_6"/>
    <property type="match status" value="1"/>
</dbReference>
<name>A0A160DW87_9GAMM</name>
<dbReference type="Proteomes" id="UP000076830">
    <property type="component" value="Chromosome"/>
</dbReference>
<keyword evidence="3" id="KW-1185">Reference proteome</keyword>
<dbReference type="AlphaFoldDB" id="A0A160DW87"/>
<dbReference type="SUPFAM" id="SSF53474">
    <property type="entry name" value="alpha/beta-Hydrolases"/>
    <property type="match status" value="1"/>
</dbReference>
<dbReference type="PATRIC" id="fig|1300342.3.peg.2803"/>
<reference evidence="2 3" key="1">
    <citation type="submission" date="2016-04" db="EMBL/GenBank/DDBJ databases">
        <title>Complete genome sequence of Dokdonella koreensis DS-123T.</title>
        <authorList>
            <person name="Kim J.F."/>
            <person name="Lee H."/>
            <person name="Kwak M.-J."/>
        </authorList>
    </citation>
    <scope>NUCLEOTIDE SEQUENCE [LARGE SCALE GENOMIC DNA]</scope>
    <source>
        <strain evidence="2 3">DS-123</strain>
    </source>
</reference>
<evidence type="ECO:0000259" key="1">
    <source>
        <dbReference type="Pfam" id="PF12697"/>
    </source>
</evidence>
<dbReference type="STRING" id="1300342.I596_2876"/>
<proteinExistence type="predicted"/>
<dbReference type="Gene3D" id="3.40.50.1820">
    <property type="entry name" value="alpha/beta hydrolase"/>
    <property type="match status" value="1"/>
</dbReference>
<evidence type="ECO:0000313" key="2">
    <source>
        <dbReference type="EMBL" id="ANB18869.1"/>
    </source>
</evidence>
<dbReference type="PANTHER" id="PTHR43689">
    <property type="entry name" value="HYDROLASE"/>
    <property type="match status" value="1"/>
</dbReference>
<evidence type="ECO:0000313" key="3">
    <source>
        <dbReference type="Proteomes" id="UP000076830"/>
    </source>
</evidence>
<dbReference type="KEGG" id="dko:I596_2876"/>
<sequence length="258" mass="28242">MSTPQGRLFTRCWSPGAGNPGRDVPIVLFHDSLGCVALWRDFPERLAQASGRTVIAYDRLGFGRSDPHPGRLDRDFVQDEARGAFAAVREQLRIERFIAFGHSVGGGMAVACAARHAPACIALVTESAQAFVEDRTIQGIGDARRSFQAAGQRDRLVKYHGDKTDWVLAAWIETWLAPDFAGWNLDADLRGVRCPVLALHGDHDAYGSVRHPRRIAEQVAGPATVVILPDCGHVPHREQPEAVRARVTAWLDGAVGRE</sequence>
<dbReference type="PANTHER" id="PTHR43689:SF8">
    <property type="entry name" value="ALPHA_BETA-HYDROLASES SUPERFAMILY PROTEIN"/>
    <property type="match status" value="1"/>
</dbReference>
<dbReference type="GO" id="GO:0016787">
    <property type="term" value="F:hydrolase activity"/>
    <property type="evidence" value="ECO:0007669"/>
    <property type="project" value="UniProtKB-KW"/>
</dbReference>
<gene>
    <name evidence="2" type="ORF">I596_2876</name>
</gene>
<keyword evidence="2" id="KW-0378">Hydrolase</keyword>
<dbReference type="InterPro" id="IPR000073">
    <property type="entry name" value="AB_hydrolase_1"/>
</dbReference>
<organism evidence="2 3">
    <name type="scientific">Dokdonella koreensis DS-123</name>
    <dbReference type="NCBI Taxonomy" id="1300342"/>
    <lineage>
        <taxon>Bacteria</taxon>
        <taxon>Pseudomonadati</taxon>
        <taxon>Pseudomonadota</taxon>
        <taxon>Gammaproteobacteria</taxon>
        <taxon>Lysobacterales</taxon>
        <taxon>Rhodanobacteraceae</taxon>
        <taxon>Dokdonella</taxon>
    </lineage>
</organism>
<protein>
    <submittedName>
        <fullName evidence="2">Hydrolase-related protein</fullName>
    </submittedName>
</protein>
<accession>A0A160DW87</accession>
<dbReference type="EMBL" id="CP015249">
    <property type="protein sequence ID" value="ANB18869.1"/>
    <property type="molecule type" value="Genomic_DNA"/>
</dbReference>
<feature type="domain" description="AB hydrolase-1" evidence="1">
    <location>
        <begin position="26"/>
        <end position="245"/>
    </location>
</feature>
<dbReference type="InterPro" id="IPR029058">
    <property type="entry name" value="AB_hydrolase_fold"/>
</dbReference>